<evidence type="ECO:0008006" key="4">
    <source>
        <dbReference type="Google" id="ProtNLM"/>
    </source>
</evidence>
<comment type="caution">
    <text evidence="2">The sequence shown here is derived from an EMBL/GenBank/DDBJ whole genome shotgun (WGS) entry which is preliminary data.</text>
</comment>
<keyword evidence="1" id="KW-1133">Transmembrane helix</keyword>
<sequence length="318" mass="34440">MTDTEPRSPETPRPRPGRSQWTLVSLILIFTITVTLLKLVSDAGLGQTAAFYIGIPAILAIMLALSAPARSTYGVVLKGTTIFLLLSMILAGEGLVCILFAAPIVYATVVAIAVPIDYARKRNGRAHVVVVPAVLIGILAMEGTAPVFTPPSKSTVTATSVVTASAADVAAAIDRPLDFAGTHRPAVLRVGFPEPIAESVDGVQLGDRRVVTFAGANPRPALMKQHHWGHGDSEVTFAIEDRTDESVTFRTVSDTTPIASWLAWESSEVRWQPIDKDHTEITWEITYNRELAPSWYFGPLQRYFTSKSAEYLISALDL</sequence>
<evidence type="ECO:0000313" key="2">
    <source>
        <dbReference type="EMBL" id="GGC68852.1"/>
    </source>
</evidence>
<organism evidence="2 3">
    <name type="scientific">Hoyosella rhizosphaerae</name>
    <dbReference type="NCBI Taxonomy" id="1755582"/>
    <lineage>
        <taxon>Bacteria</taxon>
        <taxon>Bacillati</taxon>
        <taxon>Actinomycetota</taxon>
        <taxon>Actinomycetes</taxon>
        <taxon>Mycobacteriales</taxon>
        <taxon>Hoyosellaceae</taxon>
        <taxon>Hoyosella</taxon>
    </lineage>
</organism>
<dbReference type="RefSeq" id="WP_188674448.1">
    <property type="nucleotide sequence ID" value="NZ_BMJH01000002.1"/>
</dbReference>
<dbReference type="AlphaFoldDB" id="A0A916XF19"/>
<feature type="transmembrane region" description="Helical" evidence="1">
    <location>
        <begin position="81"/>
        <end position="114"/>
    </location>
</feature>
<dbReference type="Proteomes" id="UP000641514">
    <property type="component" value="Unassembled WGS sequence"/>
</dbReference>
<reference evidence="2" key="2">
    <citation type="submission" date="2020-09" db="EMBL/GenBank/DDBJ databases">
        <authorList>
            <person name="Sun Q."/>
            <person name="Zhou Y."/>
        </authorList>
    </citation>
    <scope>NUCLEOTIDE SEQUENCE</scope>
    <source>
        <strain evidence="2">CGMCC 1.15478</strain>
    </source>
</reference>
<accession>A0A916XF19</accession>
<feature type="transmembrane region" description="Helical" evidence="1">
    <location>
        <begin position="20"/>
        <end position="37"/>
    </location>
</feature>
<feature type="transmembrane region" description="Helical" evidence="1">
    <location>
        <begin position="126"/>
        <end position="148"/>
    </location>
</feature>
<gene>
    <name evidence="2" type="ORF">GCM10011410_22090</name>
</gene>
<evidence type="ECO:0000313" key="3">
    <source>
        <dbReference type="Proteomes" id="UP000641514"/>
    </source>
</evidence>
<proteinExistence type="predicted"/>
<protein>
    <recommendedName>
        <fullName evidence="4">Polyketide cyclase</fullName>
    </recommendedName>
</protein>
<evidence type="ECO:0000256" key="1">
    <source>
        <dbReference type="SAM" id="Phobius"/>
    </source>
</evidence>
<name>A0A916XF19_9ACTN</name>
<keyword evidence="1" id="KW-0472">Membrane</keyword>
<feature type="transmembrane region" description="Helical" evidence="1">
    <location>
        <begin position="49"/>
        <end position="69"/>
    </location>
</feature>
<dbReference type="EMBL" id="BMJH01000002">
    <property type="protein sequence ID" value="GGC68852.1"/>
    <property type="molecule type" value="Genomic_DNA"/>
</dbReference>
<keyword evidence="1" id="KW-0812">Transmembrane</keyword>
<keyword evidence="3" id="KW-1185">Reference proteome</keyword>
<reference evidence="2" key="1">
    <citation type="journal article" date="2014" name="Int. J. Syst. Evol. Microbiol.">
        <title>Complete genome sequence of Corynebacterium casei LMG S-19264T (=DSM 44701T), isolated from a smear-ripened cheese.</title>
        <authorList>
            <consortium name="US DOE Joint Genome Institute (JGI-PGF)"/>
            <person name="Walter F."/>
            <person name="Albersmeier A."/>
            <person name="Kalinowski J."/>
            <person name="Ruckert C."/>
        </authorList>
    </citation>
    <scope>NUCLEOTIDE SEQUENCE</scope>
    <source>
        <strain evidence="2">CGMCC 1.15478</strain>
    </source>
</reference>